<dbReference type="Pfam" id="PF02450">
    <property type="entry name" value="LCAT"/>
    <property type="match status" value="1"/>
</dbReference>
<gene>
    <name evidence="1" type="ORF">C493_19841</name>
</gene>
<name>L9WP09_9EURY</name>
<dbReference type="Gene3D" id="3.40.50.1820">
    <property type="entry name" value="alpha/beta hydrolase"/>
    <property type="match status" value="1"/>
</dbReference>
<proteinExistence type="predicted"/>
<keyword evidence="2" id="KW-1185">Reference proteome</keyword>
<dbReference type="OrthoDB" id="11236at2157"/>
<dbReference type="Proteomes" id="UP000011602">
    <property type="component" value="Unassembled WGS sequence"/>
</dbReference>
<sequence>MSEKDIPGERSPTGESLTANRRTMLKGTGAAIVGATGLAATSSSAAAVSSWDIDVLEVGDSVFGVGSTPSIPVGDEVFIFVHGWFGDTTVSSQASDVADSMTDAGYEADEYVGIEWDATTINFPAAESETEDVGEELAEMLEEFYDDGGGDVRLVGHSLGGRVVLETINHIDDGYSVETVAPLGAAADGEMVCEDGGGLLDDNWYDGIAANADEVRNYHSENDSTVGAAYGGIGGAALGTDGSGCPSDTAANYTDVDVTSSVSTHLGFLGDADVGADLAAAAAGDTDDDDDNGWGWF</sequence>
<dbReference type="GO" id="GO:0006629">
    <property type="term" value="P:lipid metabolic process"/>
    <property type="evidence" value="ECO:0007669"/>
    <property type="project" value="InterPro"/>
</dbReference>
<reference evidence="1 2" key="1">
    <citation type="journal article" date="2014" name="PLoS Genet.">
        <title>Phylogenetically driven sequencing of extremely halophilic archaea reveals strategies for static and dynamic osmo-response.</title>
        <authorList>
            <person name="Becker E.A."/>
            <person name="Seitzer P.M."/>
            <person name="Tritt A."/>
            <person name="Larsen D."/>
            <person name="Krusor M."/>
            <person name="Yao A.I."/>
            <person name="Wu D."/>
            <person name="Madern D."/>
            <person name="Eisen J.A."/>
            <person name="Darling A.E."/>
            <person name="Facciotti M.T."/>
        </authorList>
    </citation>
    <scope>NUCLEOTIDE SEQUENCE [LARGE SCALE GENOMIC DNA]</scope>
    <source>
        <strain evidence="1 2">JCM 12255</strain>
    </source>
</reference>
<dbReference type="PROSITE" id="PS51318">
    <property type="entry name" value="TAT"/>
    <property type="match status" value="1"/>
</dbReference>
<organism evidence="1 2">
    <name type="scientific">Natronolimnohabitans innermongolicus JCM 12255</name>
    <dbReference type="NCBI Taxonomy" id="1227499"/>
    <lineage>
        <taxon>Archaea</taxon>
        <taxon>Methanobacteriati</taxon>
        <taxon>Methanobacteriota</taxon>
        <taxon>Stenosarchaea group</taxon>
        <taxon>Halobacteria</taxon>
        <taxon>Halobacteriales</taxon>
        <taxon>Natrialbaceae</taxon>
        <taxon>Natronolimnohabitans</taxon>
    </lineage>
</organism>
<dbReference type="SUPFAM" id="SSF53474">
    <property type="entry name" value="alpha/beta-Hydrolases"/>
    <property type="match status" value="1"/>
</dbReference>
<protein>
    <recommendedName>
        <fullName evidence="3">Alpha/beta hydrolase</fullName>
    </recommendedName>
</protein>
<comment type="caution">
    <text evidence="1">The sequence shown here is derived from an EMBL/GenBank/DDBJ whole genome shotgun (WGS) entry which is preliminary data.</text>
</comment>
<evidence type="ECO:0000313" key="2">
    <source>
        <dbReference type="Proteomes" id="UP000011602"/>
    </source>
</evidence>
<dbReference type="InterPro" id="IPR029058">
    <property type="entry name" value="AB_hydrolase_fold"/>
</dbReference>
<accession>L9WP09</accession>
<dbReference type="RefSeq" id="WP_007261224.1">
    <property type="nucleotide sequence ID" value="NZ_AOHZ01000090.1"/>
</dbReference>
<dbReference type="eggNOG" id="arCOG07550">
    <property type="taxonomic scope" value="Archaea"/>
</dbReference>
<evidence type="ECO:0000313" key="1">
    <source>
        <dbReference type="EMBL" id="ELY50063.1"/>
    </source>
</evidence>
<evidence type="ECO:0008006" key="3">
    <source>
        <dbReference type="Google" id="ProtNLM"/>
    </source>
</evidence>
<dbReference type="AlphaFoldDB" id="L9WP09"/>
<dbReference type="InterPro" id="IPR006311">
    <property type="entry name" value="TAT_signal"/>
</dbReference>
<dbReference type="PATRIC" id="fig|1227499.3.peg.4081"/>
<dbReference type="InterPro" id="IPR003386">
    <property type="entry name" value="LACT/PDAT_acylTrfase"/>
</dbReference>
<dbReference type="GO" id="GO:0008374">
    <property type="term" value="F:O-acyltransferase activity"/>
    <property type="evidence" value="ECO:0007669"/>
    <property type="project" value="InterPro"/>
</dbReference>
<dbReference type="EMBL" id="AOHZ01000090">
    <property type="protein sequence ID" value="ELY50063.1"/>
    <property type="molecule type" value="Genomic_DNA"/>
</dbReference>